<protein>
    <submittedName>
        <fullName evidence="1">Phospholipase D family protein</fullName>
    </submittedName>
</protein>
<name>A0ABT5WQZ1_9SPHN</name>
<accession>A0ABT5WQZ1</accession>
<dbReference type="InterPro" id="IPR059166">
    <property type="entry name" value="PLD-like_cat"/>
</dbReference>
<proteinExistence type="predicted"/>
<evidence type="ECO:0000313" key="2">
    <source>
        <dbReference type="Proteomes" id="UP001216253"/>
    </source>
</evidence>
<gene>
    <name evidence="1" type="ORF">PYV00_12095</name>
</gene>
<sequence>MSHDAVFDPENRELYTTLVRAPDGYSFGHAAAATYSLDFETALAIPIAIVFRDAENKDEMLASPLALLQSVERLAGRMAIYCDRGRIKDARPNTARLLSLYEKTIIEVGAPGGGAFHPKLWCIRFEPENTVDPVRMRLAILSRNLTNDRCWDLALCLDGTVEDEANEDNAPISKLLRALPRLANEATRPTPPKFLISLARDLDHCRWDKLPAGATKVRFAVNGLDGERWMPPKGDRIAILSPFVSSEALEDLAAGYDGPGQRRLIARAEELDCIKPEVRELYEISTLDERATHFEEEEEEITCSADLEGLHAKAYLVERGSRLHIHLGSANATSAALRPEKRGRTRNVEVMATLDGPISRMGKIEDVLFSEGFNRLLNDYAPSESPQQDAAAAAEKSLEELRCVVSALPLDLHCTQQGDLIGLEVKLAGKAVPLDLPPGVRCFVRAVTVPNERGHDSADLLAGKDQALSLGSVALGDVTRWLGIRLLDEETKIELAFTLGARLVGLPEGRDEAVLRAHIANVENFLRYLSLLLGTLGEGSFLESETGGEGQWLRRLSQDGTSLLEPLVRALSLDGDELAEIDSLVMRLKNSGGADDIIPKGFLALWDSFAPLVKRKGARR</sequence>
<dbReference type="CDD" id="cd09176">
    <property type="entry name" value="PLDc_unchar6"/>
    <property type="match status" value="1"/>
</dbReference>
<comment type="caution">
    <text evidence="1">The sequence shown here is derived from an EMBL/GenBank/DDBJ whole genome shotgun (WGS) entry which is preliminary data.</text>
</comment>
<reference evidence="1 2" key="1">
    <citation type="submission" date="2023-03" db="EMBL/GenBank/DDBJ databases">
        <title>NovoSphingobium album sp. nov. isolated from polycyclic aromatic hydrocarbons- and heavy-metal polluted soil.</title>
        <authorList>
            <person name="Liu Z."/>
            <person name="Wang K."/>
        </authorList>
    </citation>
    <scope>NUCLEOTIDE SEQUENCE [LARGE SCALE GENOMIC DNA]</scope>
    <source>
        <strain evidence="1 2">H3SJ31-1</strain>
    </source>
</reference>
<dbReference type="Gene3D" id="3.30.870.10">
    <property type="entry name" value="Endonuclease Chain A"/>
    <property type="match status" value="1"/>
</dbReference>
<organism evidence="1 2">
    <name type="scientific">Novosphingobium album</name>
    <name type="common">ex Liu et al. 2023</name>
    <dbReference type="NCBI Taxonomy" id="3031130"/>
    <lineage>
        <taxon>Bacteria</taxon>
        <taxon>Pseudomonadati</taxon>
        <taxon>Pseudomonadota</taxon>
        <taxon>Alphaproteobacteria</taxon>
        <taxon>Sphingomonadales</taxon>
        <taxon>Sphingomonadaceae</taxon>
        <taxon>Novosphingobium</taxon>
    </lineage>
</organism>
<dbReference type="Proteomes" id="UP001216253">
    <property type="component" value="Unassembled WGS sequence"/>
</dbReference>
<evidence type="ECO:0000313" key="1">
    <source>
        <dbReference type="EMBL" id="MDE8652444.1"/>
    </source>
</evidence>
<dbReference type="EMBL" id="JARESE010000039">
    <property type="protein sequence ID" value="MDE8652444.1"/>
    <property type="molecule type" value="Genomic_DNA"/>
</dbReference>
<dbReference type="RefSeq" id="WP_275228528.1">
    <property type="nucleotide sequence ID" value="NZ_JARESE010000039.1"/>
</dbReference>
<keyword evidence="2" id="KW-1185">Reference proteome</keyword>